<dbReference type="PANTHER" id="PTHR30035:SF3">
    <property type="entry name" value="INTERMEMBRANE PHOSPHOLIPID TRANSPORT SYSTEM LIPOPROTEIN MLAA"/>
    <property type="match status" value="1"/>
</dbReference>
<keyword evidence="5" id="KW-1185">Reference proteome</keyword>
<accession>A0A4U1B7C6</accession>
<evidence type="ECO:0000256" key="1">
    <source>
        <dbReference type="ARBA" id="ARBA00010634"/>
    </source>
</evidence>
<keyword evidence="4" id="KW-0449">Lipoprotein</keyword>
<gene>
    <name evidence="4" type="ORF">FCL40_17945</name>
</gene>
<dbReference type="Pfam" id="PF04333">
    <property type="entry name" value="MlaA"/>
    <property type="match status" value="1"/>
</dbReference>
<comment type="similarity">
    <text evidence="1">Belongs to the MlaA family.</text>
</comment>
<evidence type="ECO:0000256" key="3">
    <source>
        <dbReference type="SAM" id="SignalP"/>
    </source>
</evidence>
<evidence type="ECO:0000313" key="5">
    <source>
        <dbReference type="Proteomes" id="UP000305674"/>
    </source>
</evidence>
<dbReference type="PRINTS" id="PR01805">
    <property type="entry name" value="VACJLIPOPROT"/>
</dbReference>
<dbReference type="InterPro" id="IPR007428">
    <property type="entry name" value="MlaA"/>
</dbReference>
<organism evidence="4 5">
    <name type="scientific">Ferrimonas sediminicola</name>
    <dbReference type="NCBI Taxonomy" id="2569538"/>
    <lineage>
        <taxon>Bacteria</taxon>
        <taxon>Pseudomonadati</taxon>
        <taxon>Pseudomonadota</taxon>
        <taxon>Gammaproteobacteria</taxon>
        <taxon>Alteromonadales</taxon>
        <taxon>Ferrimonadaceae</taxon>
        <taxon>Ferrimonas</taxon>
    </lineage>
</organism>
<dbReference type="GO" id="GO:0016020">
    <property type="term" value="C:membrane"/>
    <property type="evidence" value="ECO:0007669"/>
    <property type="project" value="InterPro"/>
</dbReference>
<dbReference type="OrthoDB" id="9785326at2"/>
<dbReference type="PANTHER" id="PTHR30035">
    <property type="entry name" value="LIPOPROTEIN VACJ-RELATED"/>
    <property type="match status" value="1"/>
</dbReference>
<feature type="chain" id="PRO_5020980091" evidence="3">
    <location>
        <begin position="18"/>
        <end position="252"/>
    </location>
</feature>
<comment type="caution">
    <text evidence="4">The sequence shown here is derived from an EMBL/GenBank/DDBJ whole genome shotgun (WGS) entry which is preliminary data.</text>
</comment>
<reference evidence="4 5" key="1">
    <citation type="submission" date="2019-04" db="EMBL/GenBank/DDBJ databases">
        <authorList>
            <person name="Hwang J.C."/>
        </authorList>
    </citation>
    <scope>NUCLEOTIDE SEQUENCE [LARGE SCALE GENOMIC DNA]</scope>
    <source>
        <strain evidence="4 5">IMCC35001</strain>
    </source>
</reference>
<dbReference type="EMBL" id="SWCI01000021">
    <property type="protein sequence ID" value="TKB46480.1"/>
    <property type="molecule type" value="Genomic_DNA"/>
</dbReference>
<keyword evidence="2 3" id="KW-0732">Signal</keyword>
<feature type="signal peptide" evidence="3">
    <location>
        <begin position="1"/>
        <end position="17"/>
    </location>
</feature>
<evidence type="ECO:0000313" key="4">
    <source>
        <dbReference type="EMBL" id="TKB46480.1"/>
    </source>
</evidence>
<dbReference type="AlphaFoldDB" id="A0A4U1B7C6"/>
<dbReference type="Proteomes" id="UP000305674">
    <property type="component" value="Unassembled WGS sequence"/>
</dbReference>
<evidence type="ECO:0000256" key="2">
    <source>
        <dbReference type="ARBA" id="ARBA00022729"/>
    </source>
</evidence>
<dbReference type="GO" id="GO:0120010">
    <property type="term" value="P:intermembrane phospholipid transfer"/>
    <property type="evidence" value="ECO:0007669"/>
    <property type="project" value="TreeGrafter"/>
</dbReference>
<protein>
    <submittedName>
        <fullName evidence="4">VacJ family lipoprotein</fullName>
    </submittedName>
</protein>
<sequence>MPLWLAAAALFIAPVQAEEPSGAQTDQADVEYRDPRDPFEPVNRWIWDFNYNVLDKHLYRPVTYFYIDWVPEGAQIGVENFLKNIDEPSSAVNNLLQGKVKWSANAAGRFVINTTLGIVGIFDVASNMGLERKQDEFGEVLGYWGVSDGPYLMLPVLGPSTVRDEVGDFVDGLYFPYAHLTFWQKTARWALDGLATRAKLVDQEPILDNSLDPYVFVKEGYYQYIAYNLYDGNPPIEEDDDELLEEYLDEIE</sequence>
<name>A0A4U1B7C6_9GAMM</name>
<proteinExistence type="inferred from homology"/>